<reference evidence="1" key="1">
    <citation type="submission" date="2021-10" db="EMBL/GenBank/DDBJ databases">
        <title>Tropical sea cucumber genome reveals ecological adaptation and Cuvierian tubules defense mechanism.</title>
        <authorList>
            <person name="Chen T."/>
        </authorList>
    </citation>
    <scope>NUCLEOTIDE SEQUENCE</scope>
    <source>
        <strain evidence="1">Nanhai2018</strain>
        <tissue evidence="1">Muscle</tissue>
    </source>
</reference>
<sequence length="96" mass="10703">MAVDEAGNDVIHHERSVITSPNEKIVSVKEVALLATEVPRTGCTNDAFVSESENHNARLESFKEGRCQSHGTSIEGGVPYHRPFYHHHFTSKTPYL</sequence>
<keyword evidence="2" id="KW-1185">Reference proteome</keyword>
<dbReference type="Proteomes" id="UP001152320">
    <property type="component" value="Chromosome 3"/>
</dbReference>
<dbReference type="AlphaFoldDB" id="A0A9Q1CH28"/>
<organism evidence="1 2">
    <name type="scientific">Holothuria leucospilota</name>
    <name type="common">Black long sea cucumber</name>
    <name type="synonym">Mertensiothuria leucospilota</name>
    <dbReference type="NCBI Taxonomy" id="206669"/>
    <lineage>
        <taxon>Eukaryota</taxon>
        <taxon>Metazoa</taxon>
        <taxon>Echinodermata</taxon>
        <taxon>Eleutherozoa</taxon>
        <taxon>Echinozoa</taxon>
        <taxon>Holothuroidea</taxon>
        <taxon>Aspidochirotacea</taxon>
        <taxon>Aspidochirotida</taxon>
        <taxon>Holothuriidae</taxon>
        <taxon>Holothuria</taxon>
    </lineage>
</organism>
<comment type="caution">
    <text evidence="1">The sequence shown here is derived from an EMBL/GenBank/DDBJ whole genome shotgun (WGS) entry which is preliminary data.</text>
</comment>
<accession>A0A9Q1CH28</accession>
<evidence type="ECO:0000313" key="1">
    <source>
        <dbReference type="EMBL" id="KAJ8044570.1"/>
    </source>
</evidence>
<proteinExistence type="predicted"/>
<gene>
    <name evidence="1" type="ORF">HOLleu_07353</name>
</gene>
<evidence type="ECO:0000313" key="2">
    <source>
        <dbReference type="Proteomes" id="UP001152320"/>
    </source>
</evidence>
<protein>
    <submittedName>
        <fullName evidence="1">Uncharacterized protein</fullName>
    </submittedName>
</protein>
<name>A0A9Q1CH28_HOLLE</name>
<dbReference type="EMBL" id="JAIZAY010000003">
    <property type="protein sequence ID" value="KAJ8044570.1"/>
    <property type="molecule type" value="Genomic_DNA"/>
</dbReference>